<evidence type="ECO:0000256" key="2">
    <source>
        <dbReference type="ARBA" id="ARBA00023015"/>
    </source>
</evidence>
<dbReference type="Proteomes" id="UP001596022">
    <property type="component" value="Unassembled WGS sequence"/>
</dbReference>
<dbReference type="PRINTS" id="PR00455">
    <property type="entry name" value="HTHTETR"/>
</dbReference>
<dbReference type="InterPro" id="IPR023772">
    <property type="entry name" value="DNA-bd_HTH_TetR-type_CS"/>
</dbReference>
<dbReference type="Pfam" id="PF00440">
    <property type="entry name" value="TetR_N"/>
    <property type="match status" value="1"/>
</dbReference>
<dbReference type="InterPro" id="IPR001647">
    <property type="entry name" value="HTH_TetR"/>
</dbReference>
<evidence type="ECO:0000256" key="5">
    <source>
        <dbReference type="PROSITE-ProRule" id="PRU00335"/>
    </source>
</evidence>
<dbReference type="InterPro" id="IPR050109">
    <property type="entry name" value="HTH-type_TetR-like_transc_reg"/>
</dbReference>
<dbReference type="Gene3D" id="1.10.10.60">
    <property type="entry name" value="Homeodomain-like"/>
    <property type="match status" value="1"/>
</dbReference>
<evidence type="ECO:0000313" key="7">
    <source>
        <dbReference type="EMBL" id="MFC4618959.1"/>
    </source>
</evidence>
<dbReference type="RefSeq" id="WP_376846058.1">
    <property type="nucleotide sequence ID" value="NZ_JBHSFW010000004.1"/>
</dbReference>
<keyword evidence="3 5" id="KW-0238">DNA-binding</keyword>
<organism evidence="7 8">
    <name type="scientific">Camelliibacillus cellulosilyticus</name>
    <dbReference type="NCBI Taxonomy" id="2174486"/>
    <lineage>
        <taxon>Bacteria</taxon>
        <taxon>Bacillati</taxon>
        <taxon>Bacillota</taxon>
        <taxon>Bacilli</taxon>
        <taxon>Bacillales</taxon>
        <taxon>Sporolactobacillaceae</taxon>
        <taxon>Camelliibacillus</taxon>
    </lineage>
</organism>
<name>A0ABV9GKY7_9BACL</name>
<feature type="DNA-binding region" description="H-T-H motif" evidence="5">
    <location>
        <begin position="42"/>
        <end position="61"/>
    </location>
</feature>
<proteinExistence type="predicted"/>
<keyword evidence="2" id="KW-0805">Transcription regulation</keyword>
<evidence type="ECO:0000256" key="4">
    <source>
        <dbReference type="ARBA" id="ARBA00023163"/>
    </source>
</evidence>
<keyword evidence="4" id="KW-0804">Transcription</keyword>
<dbReference type="SUPFAM" id="SSF46689">
    <property type="entry name" value="Homeodomain-like"/>
    <property type="match status" value="1"/>
</dbReference>
<dbReference type="EMBL" id="JBHSFW010000004">
    <property type="protein sequence ID" value="MFC4618959.1"/>
    <property type="molecule type" value="Genomic_DNA"/>
</dbReference>
<dbReference type="Gene3D" id="1.10.357.10">
    <property type="entry name" value="Tetracycline Repressor, domain 2"/>
    <property type="match status" value="1"/>
</dbReference>
<evidence type="ECO:0000256" key="1">
    <source>
        <dbReference type="ARBA" id="ARBA00022491"/>
    </source>
</evidence>
<accession>A0ABV9GKY7</accession>
<evidence type="ECO:0000259" key="6">
    <source>
        <dbReference type="PROSITE" id="PS50977"/>
    </source>
</evidence>
<dbReference type="PANTHER" id="PTHR30055">
    <property type="entry name" value="HTH-TYPE TRANSCRIPTIONAL REGULATOR RUTR"/>
    <property type="match status" value="1"/>
</dbReference>
<reference evidence="8" key="1">
    <citation type="journal article" date="2019" name="Int. J. Syst. Evol. Microbiol.">
        <title>The Global Catalogue of Microorganisms (GCM) 10K type strain sequencing project: providing services to taxonomists for standard genome sequencing and annotation.</title>
        <authorList>
            <consortium name="The Broad Institute Genomics Platform"/>
            <consortium name="The Broad Institute Genome Sequencing Center for Infectious Disease"/>
            <person name="Wu L."/>
            <person name="Ma J."/>
        </authorList>
    </citation>
    <scope>NUCLEOTIDE SEQUENCE [LARGE SCALE GENOMIC DNA]</scope>
    <source>
        <strain evidence="8">CGMCC 1.16306</strain>
    </source>
</reference>
<keyword evidence="1" id="KW-0678">Repressor</keyword>
<evidence type="ECO:0000256" key="3">
    <source>
        <dbReference type="ARBA" id="ARBA00023125"/>
    </source>
</evidence>
<comment type="caution">
    <text evidence="7">The sequence shown here is derived from an EMBL/GenBank/DDBJ whole genome shotgun (WGS) entry which is preliminary data.</text>
</comment>
<sequence length="207" mass="23373">MNQPSRRSPGRPRSRTTDIPTQHHILAVATRLFVSEGFQKVSIDRIAEASGVTKATVYYYFNNKVQLFLEAISQLMARVNNRIIAMLNDEAPLKERLARIAEAHLTATASFNFDMDGFLRETKTFLTAEQIQLMKDAEDNIHRTITAAFKEEVEKGALPPIPEVFAARAFMGLLKACNDPDQGKPIFSSHHETARRIVDFVWNGLEI</sequence>
<dbReference type="PROSITE" id="PS50977">
    <property type="entry name" value="HTH_TETR_2"/>
    <property type="match status" value="1"/>
</dbReference>
<keyword evidence="8" id="KW-1185">Reference proteome</keyword>
<protein>
    <submittedName>
        <fullName evidence="7">TetR/AcrR family transcriptional regulator</fullName>
    </submittedName>
</protein>
<dbReference type="PANTHER" id="PTHR30055:SF175">
    <property type="entry name" value="HTH-TYPE TRANSCRIPTIONAL REPRESSOR KSTR2"/>
    <property type="match status" value="1"/>
</dbReference>
<evidence type="ECO:0000313" key="8">
    <source>
        <dbReference type="Proteomes" id="UP001596022"/>
    </source>
</evidence>
<dbReference type="PROSITE" id="PS01081">
    <property type="entry name" value="HTH_TETR_1"/>
    <property type="match status" value="1"/>
</dbReference>
<dbReference type="InterPro" id="IPR009057">
    <property type="entry name" value="Homeodomain-like_sf"/>
</dbReference>
<feature type="domain" description="HTH tetR-type" evidence="6">
    <location>
        <begin position="19"/>
        <end position="79"/>
    </location>
</feature>
<gene>
    <name evidence="7" type="ORF">ACFO4N_09485</name>
</gene>